<feature type="region of interest" description="Disordered" evidence="1">
    <location>
        <begin position="98"/>
        <end position="117"/>
    </location>
</feature>
<dbReference type="EMBL" id="JACASF010000004">
    <property type="protein sequence ID" value="KAF6482578.1"/>
    <property type="molecule type" value="Genomic_DNA"/>
</dbReference>
<dbReference type="AlphaFoldDB" id="A0A7J8IE37"/>
<organism evidence="2 3">
    <name type="scientific">Molossus molossus</name>
    <name type="common">Pallas' mastiff bat</name>
    <name type="synonym">Vespertilio molossus</name>
    <dbReference type="NCBI Taxonomy" id="27622"/>
    <lineage>
        <taxon>Eukaryota</taxon>
        <taxon>Metazoa</taxon>
        <taxon>Chordata</taxon>
        <taxon>Craniata</taxon>
        <taxon>Vertebrata</taxon>
        <taxon>Euteleostomi</taxon>
        <taxon>Mammalia</taxon>
        <taxon>Eutheria</taxon>
        <taxon>Laurasiatheria</taxon>
        <taxon>Chiroptera</taxon>
        <taxon>Yangochiroptera</taxon>
        <taxon>Molossidae</taxon>
        <taxon>Molossus</taxon>
    </lineage>
</organism>
<comment type="caution">
    <text evidence="2">The sequence shown here is derived from an EMBL/GenBank/DDBJ whole genome shotgun (WGS) entry which is preliminary data.</text>
</comment>
<evidence type="ECO:0000313" key="2">
    <source>
        <dbReference type="EMBL" id="KAF6482578.1"/>
    </source>
</evidence>
<gene>
    <name evidence="2" type="ORF">HJG59_019192</name>
</gene>
<name>A0A7J8IE37_MOLMO</name>
<accession>A0A7J8IE37</accession>
<keyword evidence="3" id="KW-1185">Reference proteome</keyword>
<reference evidence="2 3" key="1">
    <citation type="journal article" date="2020" name="Nature">
        <title>Six reference-quality genomes reveal evolution of bat adaptations.</title>
        <authorList>
            <person name="Jebb D."/>
            <person name="Huang Z."/>
            <person name="Pippel M."/>
            <person name="Hughes G.M."/>
            <person name="Lavrichenko K."/>
            <person name="Devanna P."/>
            <person name="Winkler S."/>
            <person name="Jermiin L.S."/>
            <person name="Skirmuntt E.C."/>
            <person name="Katzourakis A."/>
            <person name="Burkitt-Gray L."/>
            <person name="Ray D.A."/>
            <person name="Sullivan K.A.M."/>
            <person name="Roscito J.G."/>
            <person name="Kirilenko B.M."/>
            <person name="Davalos L.M."/>
            <person name="Corthals A.P."/>
            <person name="Power M.L."/>
            <person name="Jones G."/>
            <person name="Ransome R.D."/>
            <person name="Dechmann D.K.N."/>
            <person name="Locatelli A.G."/>
            <person name="Puechmaille S.J."/>
            <person name="Fedrigo O."/>
            <person name="Jarvis E.D."/>
            <person name="Hiller M."/>
            <person name="Vernes S.C."/>
            <person name="Myers E.W."/>
            <person name="Teeling E.C."/>
        </authorList>
    </citation>
    <scope>NUCLEOTIDE SEQUENCE [LARGE SCALE GENOMIC DNA]</scope>
    <source>
        <strain evidence="2">MMolMol1</strain>
        <tissue evidence="2">Muscle</tissue>
    </source>
</reference>
<protein>
    <submittedName>
        <fullName evidence="2">Ubiquitin like with PHD and ring finger domains 1</fullName>
    </submittedName>
</protein>
<evidence type="ECO:0000313" key="3">
    <source>
        <dbReference type="Proteomes" id="UP000550707"/>
    </source>
</evidence>
<proteinExistence type="predicted"/>
<dbReference type="Proteomes" id="UP000550707">
    <property type="component" value="Unassembled WGS sequence"/>
</dbReference>
<sequence length="144" mass="15297">MDPSQGSPWAPCGGSESRLVNQESIGLMWRASTAGAMTGHTPWSWLGGMRMMWTMGIRSHILVAVVEIFPATSGQQNSHVIRNSPTPTGHWLSTAVHPSTTAKGLRPRTGAQGSRSGWCATSRAASIANMPPLRATGTMASTRL</sequence>
<evidence type="ECO:0000256" key="1">
    <source>
        <dbReference type="SAM" id="MobiDB-lite"/>
    </source>
</evidence>